<organism evidence="2 3">
    <name type="scientific">Flavipsychrobacter stenotrophus</name>
    <dbReference type="NCBI Taxonomy" id="2077091"/>
    <lineage>
        <taxon>Bacteria</taxon>
        <taxon>Pseudomonadati</taxon>
        <taxon>Bacteroidota</taxon>
        <taxon>Chitinophagia</taxon>
        <taxon>Chitinophagales</taxon>
        <taxon>Chitinophagaceae</taxon>
        <taxon>Flavipsychrobacter</taxon>
    </lineage>
</organism>
<comment type="caution">
    <text evidence="2">The sequence shown here is derived from an EMBL/GenBank/DDBJ whole genome shotgun (WGS) entry which is preliminary data.</text>
</comment>
<dbReference type="SUPFAM" id="SSF46565">
    <property type="entry name" value="Chaperone J-domain"/>
    <property type="match status" value="1"/>
</dbReference>
<dbReference type="InterPro" id="IPR025309">
    <property type="entry name" value="KTSC_dom"/>
</dbReference>
<evidence type="ECO:0000313" key="2">
    <source>
        <dbReference type="EMBL" id="PQJ11842.1"/>
    </source>
</evidence>
<dbReference type="OrthoDB" id="665715at2"/>
<feature type="domain" description="J" evidence="1">
    <location>
        <begin position="6"/>
        <end position="67"/>
    </location>
</feature>
<sequence>MKKIVDYRKFLNVTEKADLAELKSVYRSLVKTWHPDRFNDDAEKKLEAEEKSKYIIEAYHFLVSIAPETRQQTLADYMVTTAGSTIVDFEYKSQVLKISFVDGTEYEYFDVPKAIYVKLVNAESPARFARRHIYTSFVYRSTSRLTSTEAAAEPVAAERPAFAM</sequence>
<protein>
    <submittedName>
        <fullName evidence="2">Molecular chaperone DnaJ</fullName>
    </submittedName>
</protein>
<evidence type="ECO:0000259" key="1">
    <source>
        <dbReference type="PROSITE" id="PS50076"/>
    </source>
</evidence>
<name>A0A2S7SY48_9BACT</name>
<dbReference type="Pfam" id="PF00226">
    <property type="entry name" value="DnaJ"/>
    <property type="match status" value="1"/>
</dbReference>
<dbReference type="Gene3D" id="1.10.287.110">
    <property type="entry name" value="DnaJ domain"/>
    <property type="match status" value="1"/>
</dbReference>
<dbReference type="Pfam" id="PF13619">
    <property type="entry name" value="KTSC"/>
    <property type="match status" value="1"/>
</dbReference>
<dbReference type="PROSITE" id="PS50076">
    <property type="entry name" value="DNAJ_2"/>
    <property type="match status" value="1"/>
</dbReference>
<dbReference type="RefSeq" id="WP_105038722.1">
    <property type="nucleotide sequence ID" value="NZ_PPSL01000002.1"/>
</dbReference>
<keyword evidence="3" id="KW-1185">Reference proteome</keyword>
<reference evidence="2 3" key="1">
    <citation type="submission" date="2018-01" db="EMBL/GenBank/DDBJ databases">
        <title>A novel member of the phylum Bacteroidetes isolated from glacier ice.</title>
        <authorList>
            <person name="Liu Q."/>
            <person name="Xin Y.-H."/>
        </authorList>
    </citation>
    <scope>NUCLEOTIDE SEQUENCE [LARGE SCALE GENOMIC DNA]</scope>
    <source>
        <strain evidence="2 3">RB1R16</strain>
    </source>
</reference>
<accession>A0A2S7SY48</accession>
<proteinExistence type="predicted"/>
<dbReference type="CDD" id="cd06257">
    <property type="entry name" value="DnaJ"/>
    <property type="match status" value="1"/>
</dbReference>
<dbReference type="InterPro" id="IPR036869">
    <property type="entry name" value="J_dom_sf"/>
</dbReference>
<dbReference type="AlphaFoldDB" id="A0A2S7SY48"/>
<dbReference type="InterPro" id="IPR001623">
    <property type="entry name" value="DnaJ_domain"/>
</dbReference>
<dbReference type="Proteomes" id="UP000239872">
    <property type="component" value="Unassembled WGS sequence"/>
</dbReference>
<dbReference type="SMART" id="SM00271">
    <property type="entry name" value="DnaJ"/>
    <property type="match status" value="1"/>
</dbReference>
<dbReference type="EMBL" id="PPSL01000002">
    <property type="protein sequence ID" value="PQJ11842.1"/>
    <property type="molecule type" value="Genomic_DNA"/>
</dbReference>
<gene>
    <name evidence="2" type="ORF">CJD36_008595</name>
</gene>
<evidence type="ECO:0000313" key="3">
    <source>
        <dbReference type="Proteomes" id="UP000239872"/>
    </source>
</evidence>
<dbReference type="PRINTS" id="PR00625">
    <property type="entry name" value="JDOMAIN"/>
</dbReference>